<evidence type="ECO:0000313" key="1">
    <source>
        <dbReference type="EMBL" id="PSS08532.1"/>
    </source>
</evidence>
<organism evidence="1 2">
    <name type="scientific">Amorphotheca resinae ATCC 22711</name>
    <dbReference type="NCBI Taxonomy" id="857342"/>
    <lineage>
        <taxon>Eukaryota</taxon>
        <taxon>Fungi</taxon>
        <taxon>Dikarya</taxon>
        <taxon>Ascomycota</taxon>
        <taxon>Pezizomycotina</taxon>
        <taxon>Leotiomycetes</taxon>
        <taxon>Helotiales</taxon>
        <taxon>Amorphothecaceae</taxon>
        <taxon>Amorphotheca</taxon>
    </lineage>
</organism>
<evidence type="ECO:0000313" key="2">
    <source>
        <dbReference type="Proteomes" id="UP000241818"/>
    </source>
</evidence>
<keyword evidence="2" id="KW-1185">Reference proteome</keyword>
<reference evidence="1 2" key="1">
    <citation type="journal article" date="2018" name="New Phytol.">
        <title>Comparative genomics and transcriptomics depict ericoid mycorrhizal fungi as versatile saprotrophs and plant mutualists.</title>
        <authorList>
            <person name="Martino E."/>
            <person name="Morin E."/>
            <person name="Grelet G.A."/>
            <person name="Kuo A."/>
            <person name="Kohler A."/>
            <person name="Daghino S."/>
            <person name="Barry K.W."/>
            <person name="Cichocki N."/>
            <person name="Clum A."/>
            <person name="Dockter R.B."/>
            <person name="Hainaut M."/>
            <person name="Kuo R.C."/>
            <person name="LaButti K."/>
            <person name="Lindahl B.D."/>
            <person name="Lindquist E.A."/>
            <person name="Lipzen A."/>
            <person name="Khouja H.R."/>
            <person name="Magnuson J."/>
            <person name="Murat C."/>
            <person name="Ohm R.A."/>
            <person name="Singer S.W."/>
            <person name="Spatafora J.W."/>
            <person name="Wang M."/>
            <person name="Veneault-Fourrey C."/>
            <person name="Henrissat B."/>
            <person name="Grigoriev I.V."/>
            <person name="Martin F.M."/>
            <person name="Perotto S."/>
        </authorList>
    </citation>
    <scope>NUCLEOTIDE SEQUENCE [LARGE SCALE GENOMIC DNA]</scope>
    <source>
        <strain evidence="1 2">ATCC 22711</strain>
    </source>
</reference>
<proteinExistence type="predicted"/>
<dbReference type="RefSeq" id="XP_024716930.1">
    <property type="nucleotide sequence ID" value="XM_024863914.1"/>
</dbReference>
<gene>
    <name evidence="1" type="ORF">M430DRAFT_186448</name>
</gene>
<sequence length="150" mass="16681">MLYPWPDVGTLFSTLSPSISHLHHRVSSTPRISSVSRRFRLHVRPEPAMMCARQLSCLAVGCLCAGEGIYLYCTILSSAQPSQPCSLARCSCDRMRPITRVERVARLFLSTSSCTVHSMDPQIINQQLPRIGRIARSTSLPQSRLSSFSC</sequence>
<dbReference type="InParanoid" id="A0A2T3AQM7"/>
<dbReference type="GeneID" id="36571995"/>
<dbReference type="Proteomes" id="UP000241818">
    <property type="component" value="Unassembled WGS sequence"/>
</dbReference>
<name>A0A2T3AQM7_AMORE</name>
<accession>A0A2T3AQM7</accession>
<dbReference type="EMBL" id="KZ679018">
    <property type="protein sequence ID" value="PSS08532.1"/>
    <property type="molecule type" value="Genomic_DNA"/>
</dbReference>
<protein>
    <submittedName>
        <fullName evidence="1">Uncharacterized protein</fullName>
    </submittedName>
</protein>
<dbReference type="AlphaFoldDB" id="A0A2T3AQM7"/>